<evidence type="ECO:0000256" key="4">
    <source>
        <dbReference type="ARBA" id="ARBA00022691"/>
    </source>
</evidence>
<comment type="caution">
    <text evidence="6">The sequence shown here is derived from an EMBL/GenBank/DDBJ whole genome shotgun (WGS) entry which is preliminary data.</text>
</comment>
<dbReference type="InterPro" id="IPR050390">
    <property type="entry name" value="C5-Methyltransferase"/>
</dbReference>
<evidence type="ECO:0000313" key="6">
    <source>
        <dbReference type="EMBL" id="MBW3128863.1"/>
    </source>
</evidence>
<sequence>MSSKRLNSLPLFPEFQQKKRQLINKKNNLNSRVLLHTCVPPHAVVDLFCGVGGLTHGLQTEGLNVVAGLDFDNTCKHAFEANNKANFLHRDITEVTADDIRCLYPEGKIKILVGCAPCQPFSRVPGEREDKDEKWRLLYSFANLISEVRPEIVSMENVTLLASYEKGKVLNDFIDTLESLGYHVSTYRVNAANYGVPQRRYRLVLFASLIGKVDLINPTHQKGSYVTVHDAIGKLPHITAGQIHELDKLHRSRSLTEINQRRIEATPMGGDWTHWPSELLTGLTCRETTSGKRFTSAYGRMSWNDVAPTLTTHCTGLSNGRYGHPAQHRAISIREAALLQSFPLNYQFLPSETEIQMSTSALTRHIGNAVPPALGSAVAKSIIQHLNFYSK</sequence>
<protein>
    <recommendedName>
        <fullName evidence="1">DNA (cytosine-5-)-methyltransferase</fullName>
        <ecNumber evidence="1">2.1.1.37</ecNumber>
    </recommendedName>
</protein>
<evidence type="ECO:0000256" key="1">
    <source>
        <dbReference type="ARBA" id="ARBA00011975"/>
    </source>
</evidence>
<dbReference type="PROSITE" id="PS00094">
    <property type="entry name" value="C5_MTASE_1"/>
    <property type="match status" value="1"/>
</dbReference>
<evidence type="ECO:0000256" key="3">
    <source>
        <dbReference type="ARBA" id="ARBA00022679"/>
    </source>
</evidence>
<accession>A0ABS6X1F5</accession>
<gene>
    <name evidence="6" type="ORF">KYK14_09905</name>
</gene>
<organism evidence="6 7">
    <name type="scientific">Hymenobacter profundi</name>
    <dbReference type="NCBI Taxonomy" id="1982110"/>
    <lineage>
        <taxon>Bacteria</taxon>
        <taxon>Pseudomonadati</taxon>
        <taxon>Bacteroidota</taxon>
        <taxon>Cytophagia</taxon>
        <taxon>Cytophagales</taxon>
        <taxon>Hymenobacteraceae</taxon>
        <taxon>Hymenobacter</taxon>
    </lineage>
</organism>
<evidence type="ECO:0000256" key="2">
    <source>
        <dbReference type="ARBA" id="ARBA00022603"/>
    </source>
</evidence>
<feature type="active site" evidence="5">
    <location>
        <position position="118"/>
    </location>
</feature>
<dbReference type="GO" id="GO:0008168">
    <property type="term" value="F:methyltransferase activity"/>
    <property type="evidence" value="ECO:0007669"/>
    <property type="project" value="UniProtKB-KW"/>
</dbReference>
<keyword evidence="7" id="KW-1185">Reference proteome</keyword>
<keyword evidence="3 5" id="KW-0808">Transferase</keyword>
<dbReference type="Pfam" id="PF00145">
    <property type="entry name" value="DNA_methylase"/>
    <property type="match status" value="1"/>
</dbReference>
<dbReference type="RefSeq" id="WP_219158698.1">
    <property type="nucleotide sequence ID" value="NZ_JAHWGL010000033.1"/>
</dbReference>
<name>A0ABS6X1F5_9BACT</name>
<dbReference type="PANTHER" id="PTHR10629">
    <property type="entry name" value="CYTOSINE-SPECIFIC METHYLTRANSFERASE"/>
    <property type="match status" value="1"/>
</dbReference>
<comment type="similarity">
    <text evidence="5">Belongs to the class I-like SAM-binding methyltransferase superfamily. C5-methyltransferase family.</text>
</comment>
<dbReference type="EC" id="2.1.1.37" evidence="1"/>
<dbReference type="PROSITE" id="PS51679">
    <property type="entry name" value="SAM_MT_C5"/>
    <property type="match status" value="1"/>
</dbReference>
<dbReference type="InterPro" id="IPR001525">
    <property type="entry name" value="C5_MeTfrase"/>
</dbReference>
<keyword evidence="2 5" id="KW-0489">Methyltransferase</keyword>
<dbReference type="EMBL" id="JAHWGL010000033">
    <property type="protein sequence ID" value="MBW3128863.1"/>
    <property type="molecule type" value="Genomic_DNA"/>
</dbReference>
<dbReference type="Proteomes" id="UP000826188">
    <property type="component" value="Unassembled WGS sequence"/>
</dbReference>
<dbReference type="NCBIfam" id="TIGR00675">
    <property type="entry name" value="dcm"/>
    <property type="match status" value="1"/>
</dbReference>
<evidence type="ECO:0000256" key="5">
    <source>
        <dbReference type="PROSITE-ProRule" id="PRU01016"/>
    </source>
</evidence>
<keyword evidence="4 5" id="KW-0949">S-adenosyl-L-methionine</keyword>
<dbReference type="GO" id="GO:0032259">
    <property type="term" value="P:methylation"/>
    <property type="evidence" value="ECO:0007669"/>
    <property type="project" value="UniProtKB-KW"/>
</dbReference>
<dbReference type="PANTHER" id="PTHR10629:SF52">
    <property type="entry name" value="DNA (CYTOSINE-5)-METHYLTRANSFERASE 1"/>
    <property type="match status" value="1"/>
</dbReference>
<reference evidence="6 7" key="1">
    <citation type="submission" date="2021-07" db="EMBL/GenBank/DDBJ databases">
        <title>Hymenobacter profundi sp. nov., isolated from deep-sea water.</title>
        <authorList>
            <person name="Kim M.K."/>
        </authorList>
    </citation>
    <scope>NUCLEOTIDE SEQUENCE [LARGE SCALE GENOMIC DNA]</scope>
    <source>
        <strain evidence="6 7">M2</strain>
    </source>
</reference>
<dbReference type="PROSITE" id="PS00095">
    <property type="entry name" value="C5_MTASE_2"/>
    <property type="match status" value="1"/>
</dbReference>
<dbReference type="InterPro" id="IPR018117">
    <property type="entry name" value="C5_DNA_meth_AS"/>
</dbReference>
<evidence type="ECO:0000313" key="7">
    <source>
        <dbReference type="Proteomes" id="UP000826188"/>
    </source>
</evidence>
<dbReference type="InterPro" id="IPR031303">
    <property type="entry name" value="C5_meth_CS"/>
</dbReference>
<proteinExistence type="inferred from homology"/>